<feature type="domain" description="LUD" evidence="1">
    <location>
        <begin position="9"/>
        <end position="206"/>
    </location>
</feature>
<accession>A0A1J5N1R2</accession>
<comment type="caution">
    <text evidence="2">The sequence shown here is derived from an EMBL/GenBank/DDBJ whole genome shotgun (WGS) entry which is preliminary data.</text>
</comment>
<dbReference type="InterPro" id="IPR037171">
    <property type="entry name" value="NagB/RpiA_transferase-like"/>
</dbReference>
<dbReference type="PANTHER" id="PTHR43682:SF1">
    <property type="entry name" value="LACTATE UTILIZATION PROTEIN C"/>
    <property type="match status" value="1"/>
</dbReference>
<dbReference type="AlphaFoldDB" id="A0A1J5N1R2"/>
<reference evidence="2 3" key="1">
    <citation type="submission" date="2015-09" db="EMBL/GenBank/DDBJ databases">
        <title>Genome of Desulfovibrio dechloracetivorans BerOc1, a mercury methylating strain isolated from highly hydrocarbons and metals contaminated coastal sediments.</title>
        <authorList>
            <person name="Goni Urriza M."/>
            <person name="Gassie C."/>
            <person name="Bouchez O."/>
            <person name="Klopp C."/>
            <person name="Ranchou-Peyruse A."/>
            <person name="Remy G."/>
        </authorList>
    </citation>
    <scope>NUCLEOTIDE SEQUENCE [LARGE SCALE GENOMIC DNA]</scope>
    <source>
        <strain evidence="2 3">BerOc1</strain>
    </source>
</reference>
<proteinExistence type="predicted"/>
<protein>
    <submittedName>
        <fullName evidence="2">Lactate utilization protein C</fullName>
    </submittedName>
</protein>
<dbReference type="InterPro" id="IPR003741">
    <property type="entry name" value="LUD_dom"/>
</dbReference>
<evidence type="ECO:0000313" key="2">
    <source>
        <dbReference type="EMBL" id="OIQ52068.1"/>
    </source>
</evidence>
<dbReference type="PANTHER" id="PTHR43682">
    <property type="entry name" value="LACTATE UTILIZATION PROTEIN C"/>
    <property type="match status" value="1"/>
</dbReference>
<dbReference type="Proteomes" id="UP000181901">
    <property type="component" value="Unassembled WGS sequence"/>
</dbReference>
<keyword evidence="3" id="KW-1185">Reference proteome</keyword>
<dbReference type="RefSeq" id="WP_071544169.1">
    <property type="nucleotide sequence ID" value="NZ_LKAQ01000001.1"/>
</dbReference>
<evidence type="ECO:0000259" key="1">
    <source>
        <dbReference type="Pfam" id="PF02589"/>
    </source>
</evidence>
<gene>
    <name evidence="2" type="primary">lutC</name>
    <name evidence="2" type="ORF">BerOc1_00540</name>
</gene>
<name>A0A1J5N1R2_9BACT</name>
<dbReference type="EMBL" id="LKAQ01000001">
    <property type="protein sequence ID" value="OIQ52068.1"/>
    <property type="molecule type" value="Genomic_DNA"/>
</dbReference>
<evidence type="ECO:0000313" key="3">
    <source>
        <dbReference type="Proteomes" id="UP000181901"/>
    </source>
</evidence>
<dbReference type="InterPro" id="IPR024185">
    <property type="entry name" value="FTHF_cligase-like_sf"/>
</dbReference>
<organism evidence="2 3">
    <name type="scientific">Pseudodesulfovibrio hydrargyri</name>
    <dbReference type="NCBI Taxonomy" id="2125990"/>
    <lineage>
        <taxon>Bacteria</taxon>
        <taxon>Pseudomonadati</taxon>
        <taxon>Thermodesulfobacteriota</taxon>
        <taxon>Desulfovibrionia</taxon>
        <taxon>Desulfovibrionales</taxon>
        <taxon>Desulfovibrionaceae</taxon>
    </lineage>
</organism>
<dbReference type="Pfam" id="PF02589">
    <property type="entry name" value="LUD_dom"/>
    <property type="match status" value="1"/>
</dbReference>
<dbReference type="Gene3D" id="3.40.50.10420">
    <property type="entry name" value="NagB/RpiA/CoA transferase-like"/>
    <property type="match status" value="1"/>
</dbReference>
<sequence length="208" mass="22764">MPSKEDLYQLFVEKAELVAAKVTSIASEDDALKYVINLCGEKEACQLLVSGCEADLSDKAEALCDTKQKKVIAAPGLNEDLYKKLAAQAKKAGFECIDKGMRDHLAGVDIGFTYAEYGIADTGTLMLDCPGEEMRLATMVSEFHVCVLPKSKIKANTYAVEKMMLTRMKKTPDYLAFITGPSRTADIERVLALGVHGPLELHILLLED</sequence>
<dbReference type="OrthoDB" id="9794187at2"/>
<dbReference type="SUPFAM" id="SSF100950">
    <property type="entry name" value="NagB/RpiA/CoA transferase-like"/>
    <property type="match status" value="1"/>
</dbReference>